<proteinExistence type="predicted"/>
<dbReference type="InterPro" id="IPR029058">
    <property type="entry name" value="AB_hydrolase_fold"/>
</dbReference>
<keyword evidence="1" id="KW-0378">Hydrolase</keyword>
<dbReference type="Gene3D" id="3.40.50.1820">
    <property type="entry name" value="alpha/beta hydrolase"/>
    <property type="match status" value="1"/>
</dbReference>
<evidence type="ECO:0000313" key="4">
    <source>
        <dbReference type="Proteomes" id="UP000053257"/>
    </source>
</evidence>
<dbReference type="InterPro" id="IPR050300">
    <property type="entry name" value="GDXG_lipolytic_enzyme"/>
</dbReference>
<evidence type="ECO:0000259" key="2">
    <source>
        <dbReference type="Pfam" id="PF07859"/>
    </source>
</evidence>
<gene>
    <name evidence="3" type="ORF">PHLGIDRAFT_68492</name>
</gene>
<name>A0A0C3NUE7_PHLG1</name>
<reference evidence="3 4" key="1">
    <citation type="journal article" date="2014" name="PLoS Genet.">
        <title>Analysis of the Phlebiopsis gigantea genome, transcriptome and secretome provides insight into its pioneer colonization strategies of wood.</title>
        <authorList>
            <person name="Hori C."/>
            <person name="Ishida T."/>
            <person name="Igarashi K."/>
            <person name="Samejima M."/>
            <person name="Suzuki H."/>
            <person name="Master E."/>
            <person name="Ferreira P."/>
            <person name="Ruiz-Duenas F.J."/>
            <person name="Held B."/>
            <person name="Canessa P."/>
            <person name="Larrondo L.F."/>
            <person name="Schmoll M."/>
            <person name="Druzhinina I.S."/>
            <person name="Kubicek C.P."/>
            <person name="Gaskell J.A."/>
            <person name="Kersten P."/>
            <person name="St John F."/>
            <person name="Glasner J."/>
            <person name="Sabat G."/>
            <person name="Splinter BonDurant S."/>
            <person name="Syed K."/>
            <person name="Yadav J."/>
            <person name="Mgbeahuruike A.C."/>
            <person name="Kovalchuk A."/>
            <person name="Asiegbu F.O."/>
            <person name="Lackner G."/>
            <person name="Hoffmeister D."/>
            <person name="Rencoret J."/>
            <person name="Gutierrez A."/>
            <person name="Sun H."/>
            <person name="Lindquist E."/>
            <person name="Barry K."/>
            <person name="Riley R."/>
            <person name="Grigoriev I.V."/>
            <person name="Henrissat B."/>
            <person name="Kues U."/>
            <person name="Berka R.M."/>
            <person name="Martinez A.T."/>
            <person name="Covert S.F."/>
            <person name="Blanchette R.A."/>
            <person name="Cullen D."/>
        </authorList>
    </citation>
    <scope>NUCLEOTIDE SEQUENCE [LARGE SCALE GENOMIC DNA]</scope>
    <source>
        <strain evidence="3 4">11061_1 CR5-6</strain>
    </source>
</reference>
<accession>A0A0C3NUE7</accession>
<dbReference type="Proteomes" id="UP000053257">
    <property type="component" value="Unassembled WGS sequence"/>
</dbReference>
<dbReference type="AlphaFoldDB" id="A0A0C3NUE7"/>
<feature type="domain" description="Alpha/beta hydrolase fold-3" evidence="2">
    <location>
        <begin position="45"/>
        <end position="163"/>
    </location>
</feature>
<dbReference type="HOGENOM" id="CLU_012494_9_2_1"/>
<dbReference type="EMBL" id="KN840472">
    <property type="protein sequence ID" value="KIP08949.1"/>
    <property type="molecule type" value="Genomic_DNA"/>
</dbReference>
<dbReference type="STRING" id="745531.A0A0C3NUE7"/>
<dbReference type="PANTHER" id="PTHR48081:SF3">
    <property type="entry name" value="ALPHA_BETA HYDROLASE FOLD-3 DOMAIN-CONTAINING PROTEIN"/>
    <property type="match status" value="1"/>
</dbReference>
<protein>
    <recommendedName>
        <fullName evidence="2">Alpha/beta hydrolase fold-3 domain-containing protein</fullName>
    </recommendedName>
</protein>
<dbReference type="SUPFAM" id="SSF53474">
    <property type="entry name" value="alpha/beta-Hydrolases"/>
    <property type="match status" value="1"/>
</dbReference>
<dbReference type="Pfam" id="PF07859">
    <property type="entry name" value="Abhydrolase_3"/>
    <property type="match status" value="1"/>
</dbReference>
<organism evidence="3 4">
    <name type="scientific">Phlebiopsis gigantea (strain 11061_1 CR5-6)</name>
    <name type="common">White-rot fungus</name>
    <name type="synonym">Peniophora gigantea</name>
    <dbReference type="NCBI Taxonomy" id="745531"/>
    <lineage>
        <taxon>Eukaryota</taxon>
        <taxon>Fungi</taxon>
        <taxon>Dikarya</taxon>
        <taxon>Basidiomycota</taxon>
        <taxon>Agaricomycotina</taxon>
        <taxon>Agaricomycetes</taxon>
        <taxon>Polyporales</taxon>
        <taxon>Phanerochaetaceae</taxon>
        <taxon>Phlebiopsis</taxon>
    </lineage>
</organism>
<dbReference type="InterPro" id="IPR013094">
    <property type="entry name" value="AB_hydrolase_3"/>
</dbReference>
<evidence type="ECO:0000313" key="3">
    <source>
        <dbReference type="EMBL" id="KIP08949.1"/>
    </source>
</evidence>
<keyword evidence="4" id="KW-1185">Reference proteome</keyword>
<evidence type="ECO:0000256" key="1">
    <source>
        <dbReference type="ARBA" id="ARBA00022801"/>
    </source>
</evidence>
<dbReference type="OrthoDB" id="19653at2759"/>
<dbReference type="GO" id="GO:0016787">
    <property type="term" value="F:hydrolase activity"/>
    <property type="evidence" value="ECO:0007669"/>
    <property type="project" value="UniProtKB-KW"/>
</dbReference>
<dbReference type="PANTHER" id="PTHR48081">
    <property type="entry name" value="AB HYDROLASE SUPERFAMILY PROTEIN C4A8.06C"/>
    <property type="match status" value="1"/>
</dbReference>
<sequence>MDTASKQPELCEVRTFSYKQIDGCSIQLDVYPPEHGRPLKPVPAVVFFHGGGLSVGTRTSWFPDWLKNRVTAAGMTFMSADYRLIPPSTSHDIVEDIQALFRFLSTDLNALLLQNNSQQPFQVDIDALAVAGASAGGLCAYLAVMHAHPKPKALLALYAMGGDFMIPHYFSPKTEVFFRGREVLDPNDFQEYLHPRSTRLQPISQSMLAYHGPDYRIPGYPANPRLLLPRLYLQLGTWLDYYTGQHEPSLSAQLRGAQTGADLTSLLLDEHRALFPQLYVDMTWPPAFLVHGNKDSAVPVVESQNMERLLKSAGVKVTLKVVDGQEHSFDKAEGAEETFGGLGGLFDEIITFLAESLRVSNV</sequence>